<dbReference type="Proteomes" id="UP000704712">
    <property type="component" value="Unassembled WGS sequence"/>
</dbReference>
<evidence type="ECO:0000313" key="1">
    <source>
        <dbReference type="EMBL" id="KAF4042087.1"/>
    </source>
</evidence>
<organism evidence="1 3">
    <name type="scientific">Phytophthora infestans</name>
    <name type="common">Potato late blight agent</name>
    <name type="synonym">Botrytis infestans</name>
    <dbReference type="NCBI Taxonomy" id="4787"/>
    <lineage>
        <taxon>Eukaryota</taxon>
        <taxon>Sar</taxon>
        <taxon>Stramenopiles</taxon>
        <taxon>Oomycota</taxon>
        <taxon>Peronosporomycetes</taxon>
        <taxon>Peronosporales</taxon>
        <taxon>Peronosporaceae</taxon>
        <taxon>Phytophthora</taxon>
    </lineage>
</organism>
<dbReference type="EMBL" id="WSZM01000106">
    <property type="protein sequence ID" value="KAF4042087.1"/>
    <property type="molecule type" value="Genomic_DNA"/>
</dbReference>
<comment type="caution">
    <text evidence="1">The sequence shown here is derived from an EMBL/GenBank/DDBJ whole genome shotgun (WGS) entry which is preliminary data.</text>
</comment>
<reference evidence="1" key="1">
    <citation type="submission" date="2020-04" db="EMBL/GenBank/DDBJ databases">
        <title>Hybrid Assembly of Korean Phytophthora infestans isolates.</title>
        <authorList>
            <person name="Prokchorchik M."/>
            <person name="Lee Y."/>
            <person name="Seo J."/>
            <person name="Cho J.-H."/>
            <person name="Park Y.-E."/>
            <person name="Jang D.-C."/>
            <person name="Im J.-S."/>
            <person name="Choi J.-G."/>
            <person name="Park H.-J."/>
            <person name="Lee G.-B."/>
            <person name="Lee Y.-G."/>
            <person name="Hong S.-Y."/>
            <person name="Cho K."/>
            <person name="Sohn K.H."/>
        </authorList>
    </citation>
    <scope>NUCLEOTIDE SEQUENCE</scope>
    <source>
        <strain evidence="1">KR_1_A1</strain>
        <strain evidence="2">KR_2_A2</strain>
    </source>
</reference>
<gene>
    <name evidence="1" type="ORF">GN244_ATG05452</name>
    <name evidence="2" type="ORF">GN958_ATG12776</name>
</gene>
<dbReference type="AlphaFoldDB" id="A0A833S771"/>
<keyword evidence="3" id="KW-1185">Reference proteome</keyword>
<dbReference type="Proteomes" id="UP000602510">
    <property type="component" value="Unassembled WGS sequence"/>
</dbReference>
<dbReference type="EMBL" id="JAACNO010001745">
    <property type="protein sequence ID" value="KAF4137823.1"/>
    <property type="molecule type" value="Genomic_DNA"/>
</dbReference>
<protein>
    <submittedName>
        <fullName evidence="1">Uncharacterized protein</fullName>
    </submittedName>
</protein>
<evidence type="ECO:0000313" key="2">
    <source>
        <dbReference type="EMBL" id="KAF4137823.1"/>
    </source>
</evidence>
<accession>A0A833S771</accession>
<sequence length="912" mass="100980">MEFNGVADTVANIRQYWGLNHGHTDEELFANAHRQWERLRRSDDAARDLVLQVVACGLEEQLLLWLLQHHADDAAEDIQAMVSVCLDPYFNTDGLELVKPMLDALLLAACLRAAASDRNVEDRKKRMAEILDMMKGRAFANTKTKYGLSALYKSETAEEDDDAWMQFLGLSNVLDPRVFNSRSGRDFMDAAEQIISLQQAELASVRGSAGRVELDGDYQEPTIVFWSIATQIVGLMKTEASSSGDGEVVATSALNSSLSFVGGADFEEYLKAKALSCAINDSSDHAIDFVDDDMELAVIEQLVSVWSSSRDESLVSADLLESVFDELSSLKNLATISIQTSFLLGMQMRSKRCFVDHCDSMRDEYDRRIKRIFNRLTDNARELEHVESLVVLAAFRPGQVIQQCVRGARTGSSHHSLYSKVLCASPLLLDWKGQALEEAGTLLMRELRQTLLDISSDQRCFDRESQNVLSFLLSLIGIDGDSASKRDTLAVTMTDVLDGVINPVCCRPDQSLKVQLNLLTLVEQLLRHVAIVDGGVDINSGVLKDASDLVLEAICASDTDVCDLRLAVLVRERLLLLLKSILELMSDPVSMVTLDKVTIPLSASLWTLVSLFDSDFGDGELCKGLNDVAAVEVYMQEESKAGLSLPSVISAIQALLWGLLWDSTLAESESVGSTKPETWRLLDAIAVHDFSEDSSVNAIKGDVLIQSAIAEMMLECGSALFQVMLFNIIPYLLEYEPVEISEEEKLTIPKWAAGVLPEQPDFELQIPCQLVSTHSLMRYVAKSWGLSGAATKQLATPSNVLLVESLSHVLTVLDQAVTSSQRSMSGSLFCIQRLCFLSSTATEMHLETLPTWPTVRTQVELSLLRLLHQLEQLREISTTEAYFSQNFVAAWLAYLPAGQFNQVFNFIATRHR</sequence>
<name>A0A833S771_PHYIN</name>
<evidence type="ECO:0000313" key="3">
    <source>
        <dbReference type="Proteomes" id="UP000602510"/>
    </source>
</evidence>
<proteinExistence type="predicted"/>